<evidence type="ECO:0000256" key="3">
    <source>
        <dbReference type="ARBA" id="ARBA00022840"/>
    </source>
</evidence>
<accession>A0A834LUY2</accession>
<dbReference type="PANTHER" id="PTHR34378:SF1">
    <property type="entry name" value="GLUTAMATE--CYSTEINE LIGASE, CHLOROPLASTIC"/>
    <property type="match status" value="1"/>
</dbReference>
<dbReference type="EC" id="6.3.2.2" evidence="4"/>
<dbReference type="AlphaFoldDB" id="A0A834LUY2"/>
<feature type="disulfide bond" evidence="5">
    <location>
        <begin position="156"/>
        <end position="344"/>
    </location>
</feature>
<dbReference type="PIRSF" id="PIRSF017901">
    <property type="entry name" value="GCL"/>
    <property type="match status" value="1"/>
</dbReference>
<keyword evidence="4" id="KW-0934">Plastid</keyword>
<evidence type="ECO:0000256" key="1">
    <source>
        <dbReference type="ARBA" id="ARBA00022598"/>
    </source>
</evidence>
<dbReference type="InterPro" id="IPR006336">
    <property type="entry name" value="GCS2"/>
</dbReference>
<keyword evidence="5" id="KW-1015">Disulfide bond</keyword>
<keyword evidence="3 4" id="KW-0067">ATP-binding</keyword>
<dbReference type="GO" id="GO:0005524">
    <property type="term" value="F:ATP binding"/>
    <property type="evidence" value="ECO:0007669"/>
    <property type="project" value="UniProtKB-UniRule"/>
</dbReference>
<sequence length="430" mass="48467">MGHTMGELLSPVLGPSYCIRSENIKYMADCSSFVSDIGNSTDASKIDTRVVILQTRAPLTKEDLTAYLASGCKTKEKWRIGTENEKFGFEIKTLRPMKYEQIADLLNGIAERFDWEKIMEGDNIIGLKQGKQSIALEPGGQFELSGAPLETLHQTCAEVNSHLYQVKAVAEEMGIGFLGIGFRPKWGVNDIPVMPKVSPLGTSTFWVRTFIVCCRISYFSAPLLNVEFFKRLKVKSCNQQWLGRYEIIRNYVPKVGSLGLDVMYRTCTVQVNLDFSSEVYMIKKFRASLALQPDFMSGKLSPIPGELATLNDWENHLATIYPEVRLKRYLEMRGADGGPWRSLCALPAFWVPKGGLKTPFRDGLLRHVAEEVVKLAMDGLERRGFKESEFLNEVAEVDRTGVTPDEKLLEMYHGKWGGQSVDPVFEELLY</sequence>
<evidence type="ECO:0000313" key="6">
    <source>
        <dbReference type="EMBL" id="KAF7149505.1"/>
    </source>
</evidence>
<dbReference type="OrthoDB" id="2012853at2759"/>
<evidence type="ECO:0000256" key="5">
    <source>
        <dbReference type="PIRSR" id="PIRSR017901-50"/>
    </source>
</evidence>
<keyword evidence="1 4" id="KW-0436">Ligase</keyword>
<comment type="similarity">
    <text evidence="4">Belongs to the carboxylate-amine ligase family. Glutamate--cysteine ligase type 2 subfamily.</text>
</comment>
<dbReference type="PANTHER" id="PTHR34378">
    <property type="entry name" value="GLUTAMATE--CYSTEINE LIGASE, CHLOROPLASTIC"/>
    <property type="match status" value="1"/>
</dbReference>
<keyword evidence="4" id="KW-0150">Chloroplast</keyword>
<gene>
    <name evidence="6" type="ORF">RHSIM_Rhsim02G0230100</name>
</gene>
<dbReference type="Pfam" id="PF04107">
    <property type="entry name" value="GCS2"/>
    <property type="match status" value="2"/>
</dbReference>
<dbReference type="EMBL" id="WJXA01000002">
    <property type="protein sequence ID" value="KAF7149505.1"/>
    <property type="molecule type" value="Genomic_DNA"/>
</dbReference>
<dbReference type="Gene3D" id="3.30.590.20">
    <property type="match status" value="3"/>
</dbReference>
<comment type="caution">
    <text evidence="6">The sequence shown here is derived from an EMBL/GenBank/DDBJ whole genome shotgun (WGS) entry which is preliminary data.</text>
</comment>
<keyword evidence="2 4" id="KW-0547">Nucleotide-binding</keyword>
<dbReference type="GO" id="GO:0004357">
    <property type="term" value="F:glutamate-cysteine ligase activity"/>
    <property type="evidence" value="ECO:0007669"/>
    <property type="project" value="UniProtKB-UniRule"/>
</dbReference>
<comment type="catalytic activity">
    <reaction evidence="4">
        <text>L-cysteine + L-glutamate + ATP = gamma-L-glutamyl-L-cysteine + ADP + phosphate + H(+)</text>
        <dbReference type="Rhea" id="RHEA:13285"/>
        <dbReference type="ChEBI" id="CHEBI:15378"/>
        <dbReference type="ChEBI" id="CHEBI:29985"/>
        <dbReference type="ChEBI" id="CHEBI:30616"/>
        <dbReference type="ChEBI" id="CHEBI:35235"/>
        <dbReference type="ChEBI" id="CHEBI:43474"/>
        <dbReference type="ChEBI" id="CHEBI:58173"/>
        <dbReference type="ChEBI" id="CHEBI:456216"/>
        <dbReference type="EC" id="6.3.2.2"/>
    </reaction>
</comment>
<dbReference type="Proteomes" id="UP000626092">
    <property type="component" value="Unassembled WGS sequence"/>
</dbReference>
<evidence type="ECO:0000256" key="4">
    <source>
        <dbReference type="PIRNR" id="PIRNR017901"/>
    </source>
</evidence>
<evidence type="ECO:0000313" key="7">
    <source>
        <dbReference type="Proteomes" id="UP000626092"/>
    </source>
</evidence>
<reference evidence="6" key="1">
    <citation type="submission" date="2019-11" db="EMBL/GenBank/DDBJ databases">
        <authorList>
            <person name="Liu Y."/>
            <person name="Hou J."/>
            <person name="Li T.-Q."/>
            <person name="Guan C.-H."/>
            <person name="Wu X."/>
            <person name="Wu H.-Z."/>
            <person name="Ling F."/>
            <person name="Zhang R."/>
            <person name="Shi X.-G."/>
            <person name="Ren J.-P."/>
            <person name="Chen E.-F."/>
            <person name="Sun J.-M."/>
        </authorList>
    </citation>
    <scope>NUCLEOTIDE SEQUENCE</scope>
    <source>
        <strain evidence="6">Adult_tree_wgs_1</strain>
        <tissue evidence="6">Leaves</tissue>
    </source>
</reference>
<dbReference type="GO" id="GO:0006750">
    <property type="term" value="P:glutathione biosynthetic process"/>
    <property type="evidence" value="ECO:0007669"/>
    <property type="project" value="UniProtKB-UniRule"/>
</dbReference>
<dbReference type="GO" id="GO:0009507">
    <property type="term" value="C:chloroplast"/>
    <property type="evidence" value="ECO:0007669"/>
    <property type="project" value="UniProtKB-SubCell"/>
</dbReference>
<proteinExistence type="inferred from homology"/>
<dbReference type="InterPro" id="IPR014746">
    <property type="entry name" value="Gln_synth/guanido_kin_cat_dom"/>
</dbReference>
<dbReference type="InterPro" id="IPR035434">
    <property type="entry name" value="GCL_bact_plant"/>
</dbReference>
<dbReference type="SUPFAM" id="SSF55931">
    <property type="entry name" value="Glutamine synthetase/guanido kinase"/>
    <property type="match status" value="1"/>
</dbReference>
<comment type="subcellular location">
    <subcellularLocation>
        <location evidence="4">Plastid</location>
        <location evidence="4">Chloroplast</location>
    </subcellularLocation>
</comment>
<name>A0A834LUY2_RHOSS</name>
<protein>
    <recommendedName>
        <fullName evidence="4">Glutamate--cysteine ligase</fullName>
        <ecNumber evidence="4">6.3.2.2</ecNumber>
    </recommendedName>
</protein>
<evidence type="ECO:0000256" key="2">
    <source>
        <dbReference type="ARBA" id="ARBA00022741"/>
    </source>
</evidence>
<organism evidence="6 7">
    <name type="scientific">Rhododendron simsii</name>
    <name type="common">Sims's rhododendron</name>
    <dbReference type="NCBI Taxonomy" id="118357"/>
    <lineage>
        <taxon>Eukaryota</taxon>
        <taxon>Viridiplantae</taxon>
        <taxon>Streptophyta</taxon>
        <taxon>Embryophyta</taxon>
        <taxon>Tracheophyta</taxon>
        <taxon>Spermatophyta</taxon>
        <taxon>Magnoliopsida</taxon>
        <taxon>eudicotyledons</taxon>
        <taxon>Gunneridae</taxon>
        <taxon>Pentapetalae</taxon>
        <taxon>asterids</taxon>
        <taxon>Ericales</taxon>
        <taxon>Ericaceae</taxon>
        <taxon>Ericoideae</taxon>
        <taxon>Rhodoreae</taxon>
        <taxon>Rhododendron</taxon>
    </lineage>
</organism>
<keyword evidence="7" id="KW-1185">Reference proteome</keyword>